<feature type="region of interest" description="Disordered" evidence="1">
    <location>
        <begin position="20"/>
        <end position="49"/>
    </location>
</feature>
<name>A0AA37F501_9ACTN</name>
<accession>A0AA37F501</accession>
<gene>
    <name evidence="3" type="ORF">GCM10010126_32320</name>
</gene>
<feature type="compositionally biased region" description="Pro residues" evidence="1">
    <location>
        <begin position="20"/>
        <end position="33"/>
    </location>
</feature>
<protein>
    <submittedName>
        <fullName evidence="3">Uncharacterized protein</fullName>
    </submittedName>
</protein>
<evidence type="ECO:0000313" key="3">
    <source>
        <dbReference type="EMBL" id="GGK70430.1"/>
    </source>
</evidence>
<reference evidence="3" key="1">
    <citation type="journal article" date="2014" name="Int. J. Syst. Evol. Microbiol.">
        <title>Complete genome sequence of Corynebacterium casei LMG S-19264T (=DSM 44701T), isolated from a smear-ripened cheese.</title>
        <authorList>
            <consortium name="US DOE Joint Genome Institute (JGI-PGF)"/>
            <person name="Walter F."/>
            <person name="Albersmeier A."/>
            <person name="Kalinowski J."/>
            <person name="Ruckert C."/>
        </authorList>
    </citation>
    <scope>NUCLEOTIDE SEQUENCE</scope>
    <source>
        <strain evidence="3">JCM 3093</strain>
    </source>
</reference>
<dbReference type="EMBL" id="BMQD01000009">
    <property type="protein sequence ID" value="GGK70430.1"/>
    <property type="molecule type" value="Genomic_DNA"/>
</dbReference>
<sequence length="192" mass="19684">MLVPLTLLVLLAPTVTACDAPPPRDPAAPPAPSPSASASPAALTPRPLRIPRIPAGGGCPVTAPRPWSGPGVATAVLGDGPVYPVADYFRAGTVLELRPDDRGPDGSYVKKVRWIGAGYSGPVLVRAARIDGKGTASSRFSYIGEERHGGHYAELTSPTSDLPGTTTVGGPGCYVLQVDGTTFTTTVVFRAA</sequence>
<keyword evidence="2" id="KW-0732">Signal</keyword>
<dbReference type="AlphaFoldDB" id="A0AA37F501"/>
<organism evidence="3 4">
    <name type="scientific">Planomonospora parontospora</name>
    <dbReference type="NCBI Taxonomy" id="58119"/>
    <lineage>
        <taxon>Bacteria</taxon>
        <taxon>Bacillati</taxon>
        <taxon>Actinomycetota</taxon>
        <taxon>Actinomycetes</taxon>
        <taxon>Streptosporangiales</taxon>
        <taxon>Streptosporangiaceae</taxon>
        <taxon>Planomonospora</taxon>
    </lineage>
</organism>
<comment type="caution">
    <text evidence="3">The sequence shown here is derived from an EMBL/GenBank/DDBJ whole genome shotgun (WGS) entry which is preliminary data.</text>
</comment>
<reference evidence="3" key="2">
    <citation type="submission" date="2022-09" db="EMBL/GenBank/DDBJ databases">
        <authorList>
            <person name="Sun Q."/>
            <person name="Ohkuma M."/>
        </authorList>
    </citation>
    <scope>NUCLEOTIDE SEQUENCE</scope>
    <source>
        <strain evidence="3">JCM 3093</strain>
    </source>
</reference>
<evidence type="ECO:0000313" key="4">
    <source>
        <dbReference type="Proteomes" id="UP000627984"/>
    </source>
</evidence>
<evidence type="ECO:0000256" key="2">
    <source>
        <dbReference type="SAM" id="SignalP"/>
    </source>
</evidence>
<proteinExistence type="predicted"/>
<evidence type="ECO:0000256" key="1">
    <source>
        <dbReference type="SAM" id="MobiDB-lite"/>
    </source>
</evidence>
<feature type="compositionally biased region" description="Low complexity" evidence="1">
    <location>
        <begin position="34"/>
        <end position="49"/>
    </location>
</feature>
<feature type="chain" id="PRO_5041312813" evidence="2">
    <location>
        <begin position="18"/>
        <end position="192"/>
    </location>
</feature>
<dbReference type="Proteomes" id="UP000627984">
    <property type="component" value="Unassembled WGS sequence"/>
</dbReference>
<feature type="signal peptide" evidence="2">
    <location>
        <begin position="1"/>
        <end position="17"/>
    </location>
</feature>